<dbReference type="Gene3D" id="1.10.10.60">
    <property type="entry name" value="Homeodomain-like"/>
    <property type="match status" value="3"/>
</dbReference>
<dbReference type="Proteomes" id="UP001489004">
    <property type="component" value="Unassembled WGS sequence"/>
</dbReference>
<proteinExistence type="predicted"/>
<name>A0AAW1QTG2_9CHLO</name>
<evidence type="ECO:0000313" key="3">
    <source>
        <dbReference type="EMBL" id="KAK9824387.1"/>
    </source>
</evidence>
<dbReference type="AlphaFoldDB" id="A0AAW1QTG2"/>
<protein>
    <submittedName>
        <fullName evidence="3">Uncharacterized protein</fullName>
    </submittedName>
</protein>
<accession>A0AAW1QTG2</accession>
<organism evidence="3 4">
    <name type="scientific">[Myrmecia] bisecta</name>
    <dbReference type="NCBI Taxonomy" id="41462"/>
    <lineage>
        <taxon>Eukaryota</taxon>
        <taxon>Viridiplantae</taxon>
        <taxon>Chlorophyta</taxon>
        <taxon>core chlorophytes</taxon>
        <taxon>Trebouxiophyceae</taxon>
        <taxon>Trebouxiales</taxon>
        <taxon>Trebouxiaceae</taxon>
        <taxon>Myrmecia</taxon>
    </lineage>
</organism>
<dbReference type="InterPro" id="IPR017930">
    <property type="entry name" value="Myb_dom"/>
</dbReference>
<feature type="domain" description="HTH myb-type" evidence="2">
    <location>
        <begin position="154"/>
        <end position="201"/>
    </location>
</feature>
<evidence type="ECO:0000259" key="2">
    <source>
        <dbReference type="PROSITE" id="PS51294"/>
    </source>
</evidence>
<dbReference type="PANTHER" id="PTHR47430:SF4">
    <property type="entry name" value="GB|AAC33480.1"/>
    <property type="match status" value="1"/>
</dbReference>
<feature type="domain" description="Myb-like" evidence="1">
    <location>
        <begin position="199"/>
        <end position="287"/>
    </location>
</feature>
<gene>
    <name evidence="3" type="ORF">WJX72_009904</name>
</gene>
<dbReference type="CDD" id="cd00167">
    <property type="entry name" value="SANT"/>
    <property type="match status" value="2"/>
</dbReference>
<feature type="domain" description="Myb-like" evidence="1">
    <location>
        <begin position="148"/>
        <end position="197"/>
    </location>
</feature>
<evidence type="ECO:0000259" key="1">
    <source>
        <dbReference type="PROSITE" id="PS50090"/>
    </source>
</evidence>
<dbReference type="PANTHER" id="PTHR47430">
    <property type="entry name" value="GB|AAC33480.1"/>
    <property type="match status" value="1"/>
</dbReference>
<sequence>MASETDRKFWLGVLRGVFASQAKPAIRESKVTKRAVQLAAEKGHKGSKAERKAGLAAFVQQASAEKLIQAKRDKVKTGRFSAAEDAQIREAVNTYADAHGHSKDDLSWLYKVRGKGSQDAYGAWKDIASALPHRTVKSVYAHGTRVLHEGNYQGRWDAEEDAQLRELVETGGQKWKAIGAALGRIPEGCRDRWKEIRMGEQRRSGAWSEEEVRKLRDAVEEYLTLKQDHEAARREATLSFADISGAGAQPAAADGRLLLDDIDWGLISDKVGTRSNNQCLDKWYNQLCPSMVSKGEWGSGDDRRLLRALLLSGCSHDWETDWGGLVAGRTAGQARRRWRLMLKCVPDRADKDFLESLDFLVSTYCPGLKAKLEAAAAAAAEAE</sequence>
<keyword evidence="4" id="KW-1185">Reference proteome</keyword>
<dbReference type="SMART" id="SM00717">
    <property type="entry name" value="SANT"/>
    <property type="match status" value="4"/>
</dbReference>
<dbReference type="SUPFAM" id="SSF46689">
    <property type="entry name" value="Homeodomain-like"/>
    <property type="match status" value="2"/>
</dbReference>
<dbReference type="InterPro" id="IPR001005">
    <property type="entry name" value="SANT/Myb"/>
</dbReference>
<comment type="caution">
    <text evidence="3">The sequence shown here is derived from an EMBL/GenBank/DDBJ whole genome shotgun (WGS) entry which is preliminary data.</text>
</comment>
<dbReference type="PROSITE" id="PS50090">
    <property type="entry name" value="MYB_LIKE"/>
    <property type="match status" value="3"/>
</dbReference>
<dbReference type="Pfam" id="PF13921">
    <property type="entry name" value="Myb_DNA-bind_6"/>
    <property type="match status" value="1"/>
</dbReference>
<dbReference type="EMBL" id="JALJOR010000002">
    <property type="protein sequence ID" value="KAK9824387.1"/>
    <property type="molecule type" value="Genomic_DNA"/>
</dbReference>
<feature type="domain" description="Myb-like" evidence="1">
    <location>
        <begin position="289"/>
        <end position="342"/>
    </location>
</feature>
<feature type="domain" description="HTH myb-type" evidence="2">
    <location>
        <begin position="263"/>
        <end position="291"/>
    </location>
</feature>
<reference evidence="3 4" key="1">
    <citation type="journal article" date="2024" name="Nat. Commun.">
        <title>Phylogenomics reveals the evolutionary origins of lichenization in chlorophyte algae.</title>
        <authorList>
            <person name="Puginier C."/>
            <person name="Libourel C."/>
            <person name="Otte J."/>
            <person name="Skaloud P."/>
            <person name="Haon M."/>
            <person name="Grisel S."/>
            <person name="Petersen M."/>
            <person name="Berrin J.G."/>
            <person name="Delaux P.M."/>
            <person name="Dal Grande F."/>
            <person name="Keller J."/>
        </authorList>
    </citation>
    <scope>NUCLEOTIDE SEQUENCE [LARGE SCALE GENOMIC DNA]</scope>
    <source>
        <strain evidence="3 4">SAG 2043</strain>
    </source>
</reference>
<dbReference type="PROSITE" id="PS51294">
    <property type="entry name" value="HTH_MYB"/>
    <property type="match status" value="2"/>
</dbReference>
<evidence type="ECO:0000313" key="4">
    <source>
        <dbReference type="Proteomes" id="UP001489004"/>
    </source>
</evidence>
<dbReference type="InterPro" id="IPR009057">
    <property type="entry name" value="Homeodomain-like_sf"/>
</dbReference>